<dbReference type="InterPro" id="IPR022642">
    <property type="entry name" value="CheR_C"/>
</dbReference>
<evidence type="ECO:0000256" key="1">
    <source>
        <dbReference type="ARBA" id="ARBA00001541"/>
    </source>
</evidence>
<evidence type="ECO:0000256" key="4">
    <source>
        <dbReference type="ARBA" id="ARBA00022679"/>
    </source>
</evidence>
<comment type="catalytic activity">
    <reaction evidence="1">
        <text>L-glutamyl-[protein] + S-adenosyl-L-methionine = [protein]-L-glutamate 5-O-methyl ester + S-adenosyl-L-homocysteine</text>
        <dbReference type="Rhea" id="RHEA:24452"/>
        <dbReference type="Rhea" id="RHEA-COMP:10208"/>
        <dbReference type="Rhea" id="RHEA-COMP:10311"/>
        <dbReference type="ChEBI" id="CHEBI:29973"/>
        <dbReference type="ChEBI" id="CHEBI:57856"/>
        <dbReference type="ChEBI" id="CHEBI:59789"/>
        <dbReference type="ChEBI" id="CHEBI:82795"/>
        <dbReference type="EC" id="2.1.1.80"/>
    </reaction>
</comment>
<dbReference type="PROSITE" id="PS50123">
    <property type="entry name" value="CHER"/>
    <property type="match status" value="1"/>
</dbReference>
<evidence type="ECO:0000256" key="3">
    <source>
        <dbReference type="ARBA" id="ARBA00022603"/>
    </source>
</evidence>
<dbReference type="AlphaFoldDB" id="A0A7X6DTL6"/>
<dbReference type="Pfam" id="PF03705">
    <property type="entry name" value="CheR_N"/>
    <property type="match status" value="1"/>
</dbReference>
<protein>
    <recommendedName>
        <fullName evidence="2">protein-glutamate O-methyltransferase</fullName>
        <ecNumber evidence="2">2.1.1.80</ecNumber>
    </recommendedName>
</protein>
<feature type="region of interest" description="Disordered" evidence="6">
    <location>
        <begin position="271"/>
        <end position="310"/>
    </location>
</feature>
<feature type="domain" description="CheR-type methyltransferase" evidence="7">
    <location>
        <begin position="1"/>
        <end position="273"/>
    </location>
</feature>
<comment type="caution">
    <text evidence="8">The sequence shown here is derived from an EMBL/GenBank/DDBJ whole genome shotgun (WGS) entry which is preliminary data.</text>
</comment>
<dbReference type="EC" id="2.1.1.80" evidence="2"/>
<dbReference type="Gene3D" id="3.40.50.150">
    <property type="entry name" value="Vaccinia Virus protein VP39"/>
    <property type="match status" value="1"/>
</dbReference>
<dbReference type="InterPro" id="IPR036804">
    <property type="entry name" value="CheR_N_sf"/>
</dbReference>
<gene>
    <name evidence="8" type="ORF">MNODULE_20195</name>
</gene>
<dbReference type="RefSeq" id="WP_168063027.1">
    <property type="nucleotide sequence ID" value="NZ_VTOW01000005.1"/>
</dbReference>
<dbReference type="PRINTS" id="PR00996">
    <property type="entry name" value="CHERMTFRASE"/>
</dbReference>
<proteinExistence type="predicted"/>
<keyword evidence="4 8" id="KW-0808">Transferase</keyword>
<evidence type="ECO:0000313" key="8">
    <source>
        <dbReference type="EMBL" id="NKE73080.1"/>
    </source>
</evidence>
<dbReference type="Gene3D" id="1.10.155.10">
    <property type="entry name" value="Chemotaxis receptor methyltransferase CheR, N-terminal domain"/>
    <property type="match status" value="1"/>
</dbReference>
<sequence>MVSKESVNFMIALLHKESGLVLDSSKTYLIEARLEPIVCEAGLSSIDALCLYLKRQPTSPLLQKVVDAMATNETSFFRDKVPFDIVRNVLLPDLLKANQKRRRIRIWSAACATGQEPYSLAMLLCNIEPMLAGWEVGILATDLVERVLERARNGVYTQYEIQRGLPAQYMTRFFDQIGSEWKVRPDLKRWIQFKRLNLLTDFSSFGPFDIIFCRNLLIYFDSASKKKVLEGMAASLTPNGALFLGGGETPLGITDRLVRIEVDRGVYYRRNDAIPSPPPPVRRQGTEREGNVRKDKSGEERISSGGARDA</sequence>
<dbReference type="InterPro" id="IPR022641">
    <property type="entry name" value="CheR_N"/>
</dbReference>
<dbReference type="EMBL" id="VTOW01000005">
    <property type="protein sequence ID" value="NKE73080.1"/>
    <property type="molecule type" value="Genomic_DNA"/>
</dbReference>
<dbReference type="GO" id="GO:0032259">
    <property type="term" value="P:methylation"/>
    <property type="evidence" value="ECO:0007669"/>
    <property type="project" value="UniProtKB-KW"/>
</dbReference>
<dbReference type="InterPro" id="IPR029063">
    <property type="entry name" value="SAM-dependent_MTases_sf"/>
</dbReference>
<reference evidence="8 9" key="1">
    <citation type="journal article" date="2020" name="Nature">
        <title>Bacterial chemolithoautotrophy via manganese oxidation.</title>
        <authorList>
            <person name="Yu H."/>
            <person name="Leadbetter J.R."/>
        </authorList>
    </citation>
    <scope>NUCLEOTIDE SEQUENCE [LARGE SCALE GENOMIC DNA]</scope>
    <source>
        <strain evidence="8 9">Mn-1</strain>
    </source>
</reference>
<feature type="compositionally biased region" description="Basic and acidic residues" evidence="6">
    <location>
        <begin position="284"/>
        <end position="310"/>
    </location>
</feature>
<dbReference type="SUPFAM" id="SSF47757">
    <property type="entry name" value="Chemotaxis receptor methyltransferase CheR, N-terminal domain"/>
    <property type="match status" value="1"/>
</dbReference>
<dbReference type="Proteomes" id="UP000534783">
    <property type="component" value="Unassembled WGS sequence"/>
</dbReference>
<dbReference type="Pfam" id="PF01739">
    <property type="entry name" value="CheR"/>
    <property type="match status" value="1"/>
</dbReference>
<keyword evidence="3 8" id="KW-0489">Methyltransferase</keyword>
<dbReference type="GO" id="GO:0008983">
    <property type="term" value="F:protein-glutamate O-methyltransferase activity"/>
    <property type="evidence" value="ECO:0007669"/>
    <property type="project" value="UniProtKB-EC"/>
</dbReference>
<evidence type="ECO:0000313" key="9">
    <source>
        <dbReference type="Proteomes" id="UP000534783"/>
    </source>
</evidence>
<keyword evidence="5" id="KW-0949">S-adenosyl-L-methionine</keyword>
<evidence type="ECO:0000256" key="6">
    <source>
        <dbReference type="SAM" id="MobiDB-lite"/>
    </source>
</evidence>
<dbReference type="InterPro" id="IPR000780">
    <property type="entry name" value="CheR_MeTrfase"/>
</dbReference>
<accession>A0A7X6DTL6</accession>
<evidence type="ECO:0000256" key="5">
    <source>
        <dbReference type="ARBA" id="ARBA00022691"/>
    </source>
</evidence>
<evidence type="ECO:0000259" key="7">
    <source>
        <dbReference type="PROSITE" id="PS50123"/>
    </source>
</evidence>
<dbReference type="SUPFAM" id="SSF53335">
    <property type="entry name" value="S-adenosyl-L-methionine-dependent methyltransferases"/>
    <property type="match status" value="1"/>
</dbReference>
<keyword evidence="9" id="KW-1185">Reference proteome</keyword>
<organism evidence="8 9">
    <name type="scientific">Candidatus Manganitrophus noduliformans</name>
    <dbReference type="NCBI Taxonomy" id="2606439"/>
    <lineage>
        <taxon>Bacteria</taxon>
        <taxon>Pseudomonadati</taxon>
        <taxon>Nitrospirota</taxon>
        <taxon>Nitrospiria</taxon>
        <taxon>Candidatus Troglogloeales</taxon>
        <taxon>Candidatus Manganitrophaceae</taxon>
        <taxon>Candidatus Manganitrophus</taxon>
    </lineage>
</organism>
<evidence type="ECO:0000256" key="2">
    <source>
        <dbReference type="ARBA" id="ARBA00012534"/>
    </source>
</evidence>
<name>A0A7X6DTL6_9BACT</name>
<dbReference type="PANTHER" id="PTHR24422:SF21">
    <property type="entry name" value="CHEMOTAXIS PROTEIN METHYLTRANSFERASE 1"/>
    <property type="match status" value="1"/>
</dbReference>
<dbReference type="PANTHER" id="PTHR24422">
    <property type="entry name" value="CHEMOTAXIS PROTEIN METHYLTRANSFERASE"/>
    <property type="match status" value="1"/>
</dbReference>
<dbReference type="InterPro" id="IPR050903">
    <property type="entry name" value="Bact_Chemotaxis_MeTrfase"/>
</dbReference>
<dbReference type="SMART" id="SM00138">
    <property type="entry name" value="MeTrc"/>
    <property type="match status" value="1"/>
</dbReference>